<dbReference type="EMBL" id="JAQQWK010000001">
    <property type="protein sequence ID" value="KAK8055461.1"/>
    <property type="molecule type" value="Genomic_DNA"/>
</dbReference>
<dbReference type="Proteomes" id="UP001444661">
    <property type="component" value="Unassembled WGS sequence"/>
</dbReference>
<protein>
    <submittedName>
        <fullName evidence="1">Uncharacterized protein</fullName>
    </submittedName>
</protein>
<comment type="caution">
    <text evidence="1">The sequence shown here is derived from an EMBL/GenBank/DDBJ whole genome shotgun (WGS) entry which is preliminary data.</text>
</comment>
<gene>
    <name evidence="1" type="ORF">PG993_000688</name>
</gene>
<evidence type="ECO:0000313" key="2">
    <source>
        <dbReference type="Proteomes" id="UP001444661"/>
    </source>
</evidence>
<sequence>MEAPITPEQLAVLAQNKAYELTASEMEQRVMTRGGPALDARDKLDAMSSAERIRHLAASRSWMYFEARNTIKHRAQKLAYGKVARHMLARSEEELDGADRQLVQLVINANEYMGWEWGQVPNLWEILLGIEAAS</sequence>
<keyword evidence="2" id="KW-1185">Reference proteome</keyword>
<name>A0ABR1UBC2_9PEZI</name>
<accession>A0ABR1UBC2</accession>
<organism evidence="1 2">
    <name type="scientific">Apiospora rasikravindrae</name>
    <dbReference type="NCBI Taxonomy" id="990691"/>
    <lineage>
        <taxon>Eukaryota</taxon>
        <taxon>Fungi</taxon>
        <taxon>Dikarya</taxon>
        <taxon>Ascomycota</taxon>
        <taxon>Pezizomycotina</taxon>
        <taxon>Sordariomycetes</taxon>
        <taxon>Xylariomycetidae</taxon>
        <taxon>Amphisphaeriales</taxon>
        <taxon>Apiosporaceae</taxon>
        <taxon>Apiospora</taxon>
    </lineage>
</organism>
<evidence type="ECO:0000313" key="1">
    <source>
        <dbReference type="EMBL" id="KAK8055461.1"/>
    </source>
</evidence>
<reference evidence="1 2" key="1">
    <citation type="submission" date="2023-01" db="EMBL/GenBank/DDBJ databases">
        <title>Analysis of 21 Apiospora genomes using comparative genomics revels a genus with tremendous synthesis potential of carbohydrate active enzymes and secondary metabolites.</title>
        <authorList>
            <person name="Sorensen T."/>
        </authorList>
    </citation>
    <scope>NUCLEOTIDE SEQUENCE [LARGE SCALE GENOMIC DNA]</scope>
    <source>
        <strain evidence="1 2">CBS 33761</strain>
    </source>
</reference>
<proteinExistence type="predicted"/>